<dbReference type="Gene3D" id="3.40.50.620">
    <property type="entry name" value="HUPs"/>
    <property type="match status" value="1"/>
</dbReference>
<keyword evidence="5" id="KW-1185">Reference proteome</keyword>
<dbReference type="SUPFAM" id="SSF53383">
    <property type="entry name" value="PLP-dependent transferases"/>
    <property type="match status" value="1"/>
</dbReference>
<feature type="domain" description="tRNA(Ile)-lysidine/2-thiocytidine synthase N-terminal" evidence="3">
    <location>
        <begin position="723"/>
        <end position="858"/>
    </location>
</feature>
<protein>
    <submittedName>
        <fullName evidence="6">Aminotran_5 domain-containing protein</fullName>
    </submittedName>
</protein>
<dbReference type="PANTHER" id="PTHR43686:SF1">
    <property type="entry name" value="AMINOTRAN_5 DOMAIN-CONTAINING PROTEIN"/>
    <property type="match status" value="1"/>
</dbReference>
<dbReference type="WBParaSite" id="TCNE_0001724201-mRNA-1">
    <property type="protein sequence ID" value="TCNE_0001724201-mRNA-1"/>
    <property type="gene ID" value="TCNE_0001724201"/>
</dbReference>
<organism evidence="5 6">
    <name type="scientific">Toxocara canis</name>
    <name type="common">Canine roundworm</name>
    <dbReference type="NCBI Taxonomy" id="6265"/>
    <lineage>
        <taxon>Eukaryota</taxon>
        <taxon>Metazoa</taxon>
        <taxon>Ecdysozoa</taxon>
        <taxon>Nematoda</taxon>
        <taxon>Chromadorea</taxon>
        <taxon>Rhabditida</taxon>
        <taxon>Spirurina</taxon>
        <taxon>Ascaridomorpha</taxon>
        <taxon>Ascaridoidea</taxon>
        <taxon>Toxocaridae</taxon>
        <taxon>Toxocara</taxon>
    </lineage>
</organism>
<dbReference type="PANTHER" id="PTHR43686">
    <property type="entry name" value="SULFURTRANSFERASE-RELATED"/>
    <property type="match status" value="1"/>
</dbReference>
<feature type="domain" description="Aminotransferase class V" evidence="2">
    <location>
        <begin position="6"/>
        <end position="374"/>
    </location>
</feature>
<feature type="transmembrane region" description="Helical" evidence="1">
    <location>
        <begin position="859"/>
        <end position="879"/>
    </location>
</feature>
<reference evidence="6" key="1">
    <citation type="submission" date="2016-06" db="UniProtKB">
        <authorList>
            <consortium name="WormBaseParasite"/>
        </authorList>
    </citation>
    <scope>IDENTIFICATION</scope>
</reference>
<proteinExistence type="predicted"/>
<evidence type="ECO:0000256" key="1">
    <source>
        <dbReference type="SAM" id="Phobius"/>
    </source>
</evidence>
<gene>
    <name evidence="4" type="ORF">TCNE_LOCUS17239</name>
</gene>
<keyword evidence="1" id="KW-0812">Transmembrane</keyword>
<dbReference type="InterPro" id="IPR000192">
    <property type="entry name" value="Aminotrans_V_dom"/>
</dbReference>
<accession>A0A183V921</accession>
<dbReference type="Proteomes" id="UP000050794">
    <property type="component" value="Unassembled WGS sequence"/>
</dbReference>
<dbReference type="AlphaFoldDB" id="A0A183V921"/>
<keyword evidence="1" id="KW-1133">Transmembrane helix</keyword>
<keyword evidence="1" id="KW-0472">Membrane</keyword>
<dbReference type="InterPro" id="IPR015421">
    <property type="entry name" value="PyrdxlP-dep_Trfase_major"/>
</dbReference>
<dbReference type="Gene3D" id="3.40.640.10">
    <property type="entry name" value="Type I PLP-dependent aspartate aminotransferase-like (Major domain)"/>
    <property type="match status" value="1"/>
</dbReference>
<dbReference type="EMBL" id="UYWY01024267">
    <property type="protein sequence ID" value="VDM48560.1"/>
    <property type="molecule type" value="Genomic_DNA"/>
</dbReference>
<sequence length="908" mass="102340">MISVCYCDYAASGRALADIEQYIRHEVLPILGNTHSSITTTSEQSTLFLHEARDIIRNAVGASEHDAVLFTGNGTTAAVELLMHLLALETVIVVSGVHEHHSSVLPWREIASDYFIIDETNDGCVDLKQLDRILRQIRETKGEKMPIVGCFTAASNVTGICVDVEAITTILKRWNCIALWDYAAAAPYVDIKMNGKAPKDALYFSGHKFSGGIQTPGMAVRHVLTRVLIVKKQLIASTRPKRIGGGTVFFVSRTSRSYLKEVEYREEGGTPDVVGVIRLALAFKLKAAVGTDLIKHKEARICEYVIKRLTSNEHVILLGPAVCRSRLAVFSFVIRERLSQLFLHYNLVSALLNDLFGIQSRSGCACAGPYAQHLLGIGESVMLDFHLLSQLSCFDVYLQLSSLLALRYRDCLAEDCRLDRVHLRRNGEYSQREMLRPGFTRISIPFFASDKMVEFIVSAVEFIAANATRFIAEYQLNCESGEWHHYRQRVFHSRKWLGFVAFTSEGIRVRSRRAPQNGYESATVPHDLFVEAERLAVEAANSKIQVPDGRSVLDEETEKLRWFVMGSEVSEVTSGLKPRFPICPFSPKKYPPVFEEELRQHGSEPVDELLSSQYMVNVSGNVSDGVNEELEPKQEMEGEHKSAGSLVAMREELGECALTCCFNEEEQGEGIDDWNRRVVVIQRDDVTEEEKMRQPWVTPPLELYKRVTEAIHSLNMIQDGDRVLVCLSGGKDSLSLLHVLHHYQQRAMLRRKNTFRLGAITVDPGSAAYNPRPLIDYCRALNIDYFYEEQNIIGQAARLSKCRSICAFCSRMKRGRIATAAKLHGYNVLAMGHHLDDLAESFLIAAFQNGNLSTMKAVYVTRFAFVLFFVLLFFCEYLFTRKYCLGSRSKRTRGRALFVKISFRIGVV</sequence>
<dbReference type="Pfam" id="PF01171">
    <property type="entry name" value="ATP_bind_3"/>
    <property type="match status" value="1"/>
</dbReference>
<dbReference type="Pfam" id="PF00266">
    <property type="entry name" value="Aminotran_5"/>
    <property type="match status" value="1"/>
</dbReference>
<name>A0A183V921_TOXCA</name>
<dbReference type="InterPro" id="IPR015424">
    <property type="entry name" value="PyrdxlP-dep_Trfase"/>
</dbReference>
<dbReference type="InterPro" id="IPR011063">
    <property type="entry name" value="TilS/TtcA_N"/>
</dbReference>
<reference evidence="4 5" key="2">
    <citation type="submission" date="2018-11" db="EMBL/GenBank/DDBJ databases">
        <authorList>
            <consortium name="Pathogen Informatics"/>
        </authorList>
    </citation>
    <scope>NUCLEOTIDE SEQUENCE [LARGE SCALE GENOMIC DNA]</scope>
</reference>
<evidence type="ECO:0000313" key="5">
    <source>
        <dbReference type="Proteomes" id="UP000050794"/>
    </source>
</evidence>
<evidence type="ECO:0000259" key="3">
    <source>
        <dbReference type="Pfam" id="PF01171"/>
    </source>
</evidence>
<dbReference type="SUPFAM" id="SSF52402">
    <property type="entry name" value="Adenine nucleotide alpha hydrolases-like"/>
    <property type="match status" value="1"/>
</dbReference>
<dbReference type="Gene3D" id="3.90.1150.10">
    <property type="entry name" value="Aspartate Aminotransferase, domain 1"/>
    <property type="match status" value="1"/>
</dbReference>
<evidence type="ECO:0000259" key="2">
    <source>
        <dbReference type="Pfam" id="PF00266"/>
    </source>
</evidence>
<evidence type="ECO:0000313" key="4">
    <source>
        <dbReference type="EMBL" id="VDM48560.1"/>
    </source>
</evidence>
<evidence type="ECO:0000313" key="6">
    <source>
        <dbReference type="WBParaSite" id="TCNE_0001724201-mRNA-1"/>
    </source>
</evidence>
<dbReference type="InterPro" id="IPR014729">
    <property type="entry name" value="Rossmann-like_a/b/a_fold"/>
</dbReference>
<dbReference type="InterPro" id="IPR015422">
    <property type="entry name" value="PyrdxlP-dep_Trfase_small"/>
</dbReference>